<dbReference type="GO" id="GO:0016020">
    <property type="term" value="C:membrane"/>
    <property type="evidence" value="ECO:0007669"/>
    <property type="project" value="UniProtKB-SubCell"/>
</dbReference>
<dbReference type="SMART" id="SM00304">
    <property type="entry name" value="HAMP"/>
    <property type="match status" value="1"/>
</dbReference>
<keyword evidence="18" id="KW-0472">Membrane</keyword>
<comment type="subcellular location">
    <subcellularLocation>
        <location evidence="4">Cytoplasm</location>
    </subcellularLocation>
    <subcellularLocation>
        <location evidence="3">Membrane</location>
    </subcellularLocation>
</comment>
<keyword evidence="14" id="KW-0902">Two-component regulatory system</keyword>
<keyword evidence="9" id="KW-0597">Phosphoprotein</keyword>
<dbReference type="InterPro" id="IPR003594">
    <property type="entry name" value="HATPase_dom"/>
</dbReference>
<keyword evidence="7" id="KW-0004">4Fe-4S</keyword>
<dbReference type="Proteomes" id="UP000246569">
    <property type="component" value="Unassembled WGS sequence"/>
</dbReference>
<dbReference type="Gene3D" id="6.10.340.10">
    <property type="match status" value="1"/>
</dbReference>
<dbReference type="InterPro" id="IPR036890">
    <property type="entry name" value="HATPase_C_sf"/>
</dbReference>
<dbReference type="PRINTS" id="PR00344">
    <property type="entry name" value="BCTRLSENSOR"/>
</dbReference>
<dbReference type="GO" id="GO:0051539">
    <property type="term" value="F:4 iron, 4 sulfur cluster binding"/>
    <property type="evidence" value="ECO:0007669"/>
    <property type="project" value="UniProtKB-KW"/>
</dbReference>
<evidence type="ECO:0000259" key="20">
    <source>
        <dbReference type="PROSITE" id="PS50885"/>
    </source>
</evidence>
<sequence>MPVRGWLARLSLRARLSASLAALTLCALGGALLIAVDNTREAVRAELDSSAGLALALIDDWSAQALSAPLNHIERLRALGRHRHLHIELADGPPAAPATLRPATVPAWFAHAVAAETPHFERTLQQAGGPPLTLRIYADPADELAEAWNDFHALLLLLGGFALLVNLAAWWLAGTILAPVGRLTARLDALAGGDYGAATPASGLPEFDRIGRHIDALAARLAASRADNRRLAAHALQAREEERRALAAEMHDELGQSLTAIRADAALIRRVASAPAVLDSAEAISVNAGAIQDGVRQLIRRLHPVMLDALGLRAALEQMCADWRARLPQLDLQLHWDAQLPQHPGADIHVYRIVQEGLTNIARHAAAQHACVRLHARGAQLELSIEDDGCGFELQPCSAGFGLLGLRERIESLGGELCIDTAPGAGTRLRARLPLAG</sequence>
<evidence type="ECO:0000256" key="4">
    <source>
        <dbReference type="ARBA" id="ARBA00004496"/>
    </source>
</evidence>
<dbReference type="SMART" id="SM00387">
    <property type="entry name" value="HATPase_c"/>
    <property type="match status" value="1"/>
</dbReference>
<name>A0A317MYY3_9GAMM</name>
<dbReference type="Pfam" id="PF07730">
    <property type="entry name" value="HisKA_3"/>
    <property type="match status" value="1"/>
</dbReference>
<evidence type="ECO:0000256" key="2">
    <source>
        <dbReference type="ARBA" id="ARBA00001966"/>
    </source>
</evidence>
<dbReference type="InterPro" id="IPR004358">
    <property type="entry name" value="Sig_transdc_His_kin-like_C"/>
</dbReference>
<evidence type="ECO:0000256" key="16">
    <source>
        <dbReference type="ARBA" id="ARBA00024827"/>
    </source>
</evidence>
<keyword evidence="18" id="KW-1133">Transmembrane helix</keyword>
<reference evidence="21 22" key="1">
    <citation type="submission" date="2018-05" db="EMBL/GenBank/DDBJ databases">
        <title>Genomic Encyclopedia of Type Strains, Phase IV (KMG-IV): sequencing the most valuable type-strain genomes for metagenomic binning, comparative biology and taxonomic classification.</title>
        <authorList>
            <person name="Goeker M."/>
        </authorList>
    </citation>
    <scope>NUCLEOTIDE SEQUENCE [LARGE SCALE GENOMIC DNA]</scope>
    <source>
        <strain evidence="21 22">DSM 23606</strain>
    </source>
</reference>
<protein>
    <recommendedName>
        <fullName evidence="6">Oxygen sensor histidine kinase NreB</fullName>
        <ecNumber evidence="5">2.7.13.3</ecNumber>
    </recommendedName>
    <alternativeName>
        <fullName evidence="17">Nitrogen regulation protein B</fullName>
    </alternativeName>
</protein>
<evidence type="ECO:0000256" key="18">
    <source>
        <dbReference type="SAM" id="Phobius"/>
    </source>
</evidence>
<dbReference type="CDD" id="cd16917">
    <property type="entry name" value="HATPase_UhpB-NarQ-NarX-like"/>
    <property type="match status" value="1"/>
</dbReference>
<evidence type="ECO:0000256" key="7">
    <source>
        <dbReference type="ARBA" id="ARBA00022485"/>
    </source>
</evidence>
<evidence type="ECO:0000313" key="21">
    <source>
        <dbReference type="EMBL" id="PWV64880.1"/>
    </source>
</evidence>
<dbReference type="PANTHER" id="PTHR24421">
    <property type="entry name" value="NITRATE/NITRITE SENSOR PROTEIN NARX-RELATED"/>
    <property type="match status" value="1"/>
</dbReference>
<keyword evidence="8" id="KW-0963">Cytoplasm</keyword>
<dbReference type="PANTHER" id="PTHR24421:SF58">
    <property type="entry name" value="SIGNAL TRANSDUCTION HISTIDINE-PROTEIN KINASE_PHOSPHATASE UHPB"/>
    <property type="match status" value="1"/>
</dbReference>
<evidence type="ECO:0000256" key="10">
    <source>
        <dbReference type="ARBA" id="ARBA00022679"/>
    </source>
</evidence>
<dbReference type="PROSITE" id="PS50885">
    <property type="entry name" value="HAMP"/>
    <property type="match status" value="1"/>
</dbReference>
<dbReference type="RefSeq" id="WP_110017501.1">
    <property type="nucleotide sequence ID" value="NZ_QGTJ01000002.1"/>
</dbReference>
<keyword evidence="12 21" id="KW-0418">Kinase</keyword>
<dbReference type="OrthoDB" id="9797605at2"/>
<evidence type="ECO:0000256" key="13">
    <source>
        <dbReference type="ARBA" id="ARBA00023004"/>
    </source>
</evidence>
<evidence type="ECO:0000256" key="17">
    <source>
        <dbReference type="ARBA" id="ARBA00030800"/>
    </source>
</evidence>
<organism evidence="21 22">
    <name type="scientific">Plasticicumulans acidivorans</name>
    <dbReference type="NCBI Taxonomy" id="886464"/>
    <lineage>
        <taxon>Bacteria</taxon>
        <taxon>Pseudomonadati</taxon>
        <taxon>Pseudomonadota</taxon>
        <taxon>Gammaproteobacteria</taxon>
        <taxon>Candidatus Competibacteraceae</taxon>
        <taxon>Plasticicumulans</taxon>
    </lineage>
</organism>
<feature type="transmembrane region" description="Helical" evidence="18">
    <location>
        <begin position="151"/>
        <end position="173"/>
    </location>
</feature>
<evidence type="ECO:0000256" key="5">
    <source>
        <dbReference type="ARBA" id="ARBA00012438"/>
    </source>
</evidence>
<feature type="domain" description="Histidine kinase" evidence="19">
    <location>
        <begin position="249"/>
        <end position="437"/>
    </location>
</feature>
<dbReference type="InterPro" id="IPR011712">
    <property type="entry name" value="Sig_transdc_His_kin_sub3_dim/P"/>
</dbReference>
<dbReference type="GO" id="GO:0046872">
    <property type="term" value="F:metal ion binding"/>
    <property type="evidence" value="ECO:0007669"/>
    <property type="project" value="UniProtKB-KW"/>
</dbReference>
<gene>
    <name evidence="21" type="ORF">C7443_102534</name>
</gene>
<evidence type="ECO:0000256" key="9">
    <source>
        <dbReference type="ARBA" id="ARBA00022553"/>
    </source>
</evidence>
<dbReference type="GO" id="GO:0000155">
    <property type="term" value="F:phosphorelay sensor kinase activity"/>
    <property type="evidence" value="ECO:0007669"/>
    <property type="project" value="InterPro"/>
</dbReference>
<evidence type="ECO:0000256" key="14">
    <source>
        <dbReference type="ARBA" id="ARBA00023012"/>
    </source>
</evidence>
<dbReference type="InterPro" id="IPR005467">
    <property type="entry name" value="His_kinase_dom"/>
</dbReference>
<proteinExistence type="predicted"/>
<evidence type="ECO:0000256" key="12">
    <source>
        <dbReference type="ARBA" id="ARBA00022777"/>
    </source>
</evidence>
<evidence type="ECO:0000256" key="15">
    <source>
        <dbReference type="ARBA" id="ARBA00023014"/>
    </source>
</evidence>
<keyword evidence="10" id="KW-0808">Transferase</keyword>
<evidence type="ECO:0000256" key="6">
    <source>
        <dbReference type="ARBA" id="ARBA00017322"/>
    </source>
</evidence>
<keyword evidence="18" id="KW-0812">Transmembrane</keyword>
<comment type="caution">
    <text evidence="21">The sequence shown here is derived from an EMBL/GenBank/DDBJ whole genome shotgun (WGS) entry which is preliminary data.</text>
</comment>
<keyword evidence="15" id="KW-0411">Iron-sulfur</keyword>
<keyword evidence="11" id="KW-0479">Metal-binding</keyword>
<feature type="domain" description="HAMP" evidence="20">
    <location>
        <begin position="174"/>
        <end position="226"/>
    </location>
</feature>
<dbReference type="Pfam" id="PF02518">
    <property type="entry name" value="HATPase_c"/>
    <property type="match status" value="1"/>
</dbReference>
<keyword evidence="13" id="KW-0408">Iron</keyword>
<evidence type="ECO:0000256" key="3">
    <source>
        <dbReference type="ARBA" id="ARBA00004370"/>
    </source>
</evidence>
<dbReference type="SUPFAM" id="SSF55874">
    <property type="entry name" value="ATPase domain of HSP90 chaperone/DNA topoisomerase II/histidine kinase"/>
    <property type="match status" value="1"/>
</dbReference>
<keyword evidence="22" id="KW-1185">Reference proteome</keyword>
<comment type="function">
    <text evidence="16">Member of the two-component regulatory system NreB/NreC involved in the control of dissimilatory nitrate/nitrite reduction in response to oxygen. NreB functions as a direct oxygen sensor histidine kinase which is autophosphorylated, in the absence of oxygen, probably at the conserved histidine residue, and transfers its phosphate group probably to a conserved aspartate residue of NreC. NreB/NreC activates the expression of the nitrate (narGHJI) and nitrite (nir) reductase operons, as well as the putative nitrate transporter gene narT.</text>
</comment>
<dbReference type="InterPro" id="IPR003660">
    <property type="entry name" value="HAMP_dom"/>
</dbReference>
<dbReference type="AlphaFoldDB" id="A0A317MYY3"/>
<dbReference type="GO" id="GO:0046983">
    <property type="term" value="F:protein dimerization activity"/>
    <property type="evidence" value="ECO:0007669"/>
    <property type="project" value="InterPro"/>
</dbReference>
<dbReference type="GO" id="GO:0005737">
    <property type="term" value="C:cytoplasm"/>
    <property type="evidence" value="ECO:0007669"/>
    <property type="project" value="UniProtKB-SubCell"/>
</dbReference>
<dbReference type="PROSITE" id="PS50109">
    <property type="entry name" value="HIS_KIN"/>
    <property type="match status" value="1"/>
</dbReference>
<evidence type="ECO:0000256" key="8">
    <source>
        <dbReference type="ARBA" id="ARBA00022490"/>
    </source>
</evidence>
<evidence type="ECO:0000256" key="11">
    <source>
        <dbReference type="ARBA" id="ARBA00022723"/>
    </source>
</evidence>
<comment type="cofactor">
    <cofactor evidence="2">
        <name>[4Fe-4S] cluster</name>
        <dbReference type="ChEBI" id="CHEBI:49883"/>
    </cofactor>
</comment>
<dbReference type="Pfam" id="PF00672">
    <property type="entry name" value="HAMP"/>
    <property type="match status" value="1"/>
</dbReference>
<comment type="catalytic activity">
    <reaction evidence="1">
        <text>ATP + protein L-histidine = ADP + protein N-phospho-L-histidine.</text>
        <dbReference type="EC" id="2.7.13.3"/>
    </reaction>
</comment>
<dbReference type="Gene3D" id="3.30.565.10">
    <property type="entry name" value="Histidine kinase-like ATPase, C-terminal domain"/>
    <property type="match status" value="1"/>
</dbReference>
<dbReference type="InterPro" id="IPR050482">
    <property type="entry name" value="Sensor_HK_TwoCompSys"/>
</dbReference>
<accession>A0A317MYY3</accession>
<dbReference type="EMBL" id="QGTJ01000002">
    <property type="protein sequence ID" value="PWV64880.1"/>
    <property type="molecule type" value="Genomic_DNA"/>
</dbReference>
<evidence type="ECO:0000256" key="1">
    <source>
        <dbReference type="ARBA" id="ARBA00000085"/>
    </source>
</evidence>
<evidence type="ECO:0000313" key="22">
    <source>
        <dbReference type="Proteomes" id="UP000246569"/>
    </source>
</evidence>
<dbReference type="EC" id="2.7.13.3" evidence="5"/>
<dbReference type="Gene3D" id="1.20.5.1930">
    <property type="match status" value="1"/>
</dbReference>
<evidence type="ECO:0000259" key="19">
    <source>
        <dbReference type="PROSITE" id="PS50109"/>
    </source>
</evidence>